<organism evidence="1 2">
    <name type="scientific">Hibiscus sabdariffa</name>
    <name type="common">roselle</name>
    <dbReference type="NCBI Taxonomy" id="183260"/>
    <lineage>
        <taxon>Eukaryota</taxon>
        <taxon>Viridiplantae</taxon>
        <taxon>Streptophyta</taxon>
        <taxon>Embryophyta</taxon>
        <taxon>Tracheophyta</taxon>
        <taxon>Spermatophyta</taxon>
        <taxon>Magnoliopsida</taxon>
        <taxon>eudicotyledons</taxon>
        <taxon>Gunneridae</taxon>
        <taxon>Pentapetalae</taxon>
        <taxon>rosids</taxon>
        <taxon>malvids</taxon>
        <taxon>Malvales</taxon>
        <taxon>Malvaceae</taxon>
        <taxon>Malvoideae</taxon>
        <taxon>Hibiscus</taxon>
    </lineage>
</organism>
<gene>
    <name evidence="1" type="ORF">V6N12_031577</name>
</gene>
<dbReference type="EMBL" id="JBBPBM010000022">
    <property type="protein sequence ID" value="KAK8547440.1"/>
    <property type="molecule type" value="Genomic_DNA"/>
</dbReference>
<evidence type="ECO:0000313" key="1">
    <source>
        <dbReference type="EMBL" id="KAK8547440.1"/>
    </source>
</evidence>
<protein>
    <submittedName>
        <fullName evidence="1">Uncharacterized protein</fullName>
    </submittedName>
</protein>
<dbReference type="Proteomes" id="UP001472677">
    <property type="component" value="Unassembled WGS sequence"/>
</dbReference>
<accession>A0ABR2DUV6</accession>
<reference evidence="1 2" key="1">
    <citation type="journal article" date="2024" name="G3 (Bethesda)">
        <title>Genome assembly of Hibiscus sabdariffa L. provides insights into metabolisms of medicinal natural products.</title>
        <authorList>
            <person name="Kim T."/>
        </authorList>
    </citation>
    <scope>NUCLEOTIDE SEQUENCE [LARGE SCALE GENOMIC DNA]</scope>
    <source>
        <strain evidence="1">TK-2024</strain>
        <tissue evidence="1">Old leaves</tissue>
    </source>
</reference>
<name>A0ABR2DUV6_9ROSI</name>
<comment type="caution">
    <text evidence="1">The sequence shown here is derived from an EMBL/GenBank/DDBJ whole genome shotgun (WGS) entry which is preliminary data.</text>
</comment>
<keyword evidence="2" id="KW-1185">Reference proteome</keyword>
<evidence type="ECO:0000313" key="2">
    <source>
        <dbReference type="Proteomes" id="UP001472677"/>
    </source>
</evidence>
<proteinExistence type="predicted"/>
<sequence length="173" mass="20116">MHTSLQPILKYDRSGVGYKPNPRQRMKKILKMREQRRARLIGQSIEEEPMQFPRISETFVSSNINCTNDNVTSSRVDFERDICSGECESDDDYEDYELTPDLLRLIEQENKEILPHQESIETINLGTDDELREVKIGTLISLSTKDRLVSLLQEFKDVFALTYEDMPGLDRVL</sequence>